<evidence type="ECO:0000313" key="2">
    <source>
        <dbReference type="Proteomes" id="UP000076532"/>
    </source>
</evidence>
<dbReference type="AlphaFoldDB" id="A0A166QKS0"/>
<evidence type="ECO:0000313" key="1">
    <source>
        <dbReference type="EMBL" id="KZP27265.1"/>
    </source>
</evidence>
<proteinExistence type="predicted"/>
<dbReference type="Proteomes" id="UP000076532">
    <property type="component" value="Unassembled WGS sequence"/>
</dbReference>
<name>A0A166QKS0_9AGAM</name>
<protein>
    <submittedName>
        <fullName evidence="1">Uncharacterized protein</fullName>
    </submittedName>
</protein>
<gene>
    <name evidence="1" type="ORF">FIBSPDRAFT_886527</name>
</gene>
<organism evidence="1 2">
    <name type="scientific">Athelia psychrophila</name>
    <dbReference type="NCBI Taxonomy" id="1759441"/>
    <lineage>
        <taxon>Eukaryota</taxon>
        <taxon>Fungi</taxon>
        <taxon>Dikarya</taxon>
        <taxon>Basidiomycota</taxon>
        <taxon>Agaricomycotina</taxon>
        <taxon>Agaricomycetes</taxon>
        <taxon>Agaricomycetidae</taxon>
        <taxon>Atheliales</taxon>
        <taxon>Atheliaceae</taxon>
        <taxon>Athelia</taxon>
    </lineage>
</organism>
<accession>A0A166QKS0</accession>
<reference evidence="1 2" key="1">
    <citation type="journal article" date="2016" name="Mol. Biol. Evol.">
        <title>Comparative Genomics of Early-Diverging Mushroom-Forming Fungi Provides Insights into the Origins of Lignocellulose Decay Capabilities.</title>
        <authorList>
            <person name="Nagy L.G."/>
            <person name="Riley R."/>
            <person name="Tritt A."/>
            <person name="Adam C."/>
            <person name="Daum C."/>
            <person name="Floudas D."/>
            <person name="Sun H."/>
            <person name="Yadav J.S."/>
            <person name="Pangilinan J."/>
            <person name="Larsson K.H."/>
            <person name="Matsuura K."/>
            <person name="Barry K."/>
            <person name="Labutti K."/>
            <person name="Kuo R."/>
            <person name="Ohm R.A."/>
            <person name="Bhattacharya S.S."/>
            <person name="Shirouzu T."/>
            <person name="Yoshinaga Y."/>
            <person name="Martin F.M."/>
            <person name="Grigoriev I.V."/>
            <person name="Hibbett D.S."/>
        </authorList>
    </citation>
    <scope>NUCLEOTIDE SEQUENCE [LARGE SCALE GENOMIC DNA]</scope>
    <source>
        <strain evidence="1 2">CBS 109695</strain>
    </source>
</reference>
<keyword evidence="2" id="KW-1185">Reference proteome</keyword>
<dbReference type="OrthoDB" id="2663472at2759"/>
<sequence>MGRTAKYLTLDEKRKAIQANSTKYAHTTKGCNARNAAQRAAYHKRTSRKGPSDTSIPSLSQDLVELALKPLPISDLFLSALQDDGDVNESGLDQWDLPPPYANSQELSSSNYAVNLVDVVHGRHMRDELKQGRHRMEVHRQKPRFRGVRQATLTLERAAIEGYEAATKLIEEYGCDSSYMSGLMTRHFLQWSARRVYDLHEEIQALTSGRDSYEKLYNSRYCT</sequence>
<dbReference type="EMBL" id="KV417509">
    <property type="protein sequence ID" value="KZP27265.1"/>
    <property type="molecule type" value="Genomic_DNA"/>
</dbReference>